<comment type="caution">
    <text evidence="2">The sequence shown here is derived from an EMBL/GenBank/DDBJ whole genome shotgun (WGS) entry which is preliminary data.</text>
</comment>
<organism evidence="2 3">
    <name type="scientific">Hufsiella ginkgonis</name>
    <dbReference type="NCBI Taxonomy" id="2695274"/>
    <lineage>
        <taxon>Bacteria</taxon>
        <taxon>Pseudomonadati</taxon>
        <taxon>Bacteroidota</taxon>
        <taxon>Sphingobacteriia</taxon>
        <taxon>Sphingobacteriales</taxon>
        <taxon>Sphingobacteriaceae</taxon>
        <taxon>Hufsiella</taxon>
    </lineage>
</organism>
<evidence type="ECO:0000313" key="2">
    <source>
        <dbReference type="EMBL" id="MXV14300.1"/>
    </source>
</evidence>
<protein>
    <recommendedName>
        <fullName evidence="4">DUF4252 domain-containing protein</fullName>
    </recommendedName>
</protein>
<dbReference type="EMBL" id="WVHS01000001">
    <property type="protein sequence ID" value="MXV14300.1"/>
    <property type="molecule type" value="Genomic_DNA"/>
</dbReference>
<dbReference type="RefSeq" id="WP_160905281.1">
    <property type="nucleotide sequence ID" value="NZ_WVHS01000001.1"/>
</dbReference>
<proteinExistence type="predicted"/>
<dbReference type="AlphaFoldDB" id="A0A7K1XTN0"/>
<feature type="chain" id="PRO_5029631827" description="DUF4252 domain-containing protein" evidence="1">
    <location>
        <begin position="20"/>
        <end position="156"/>
    </location>
</feature>
<evidence type="ECO:0000313" key="3">
    <source>
        <dbReference type="Proteomes" id="UP000451233"/>
    </source>
</evidence>
<keyword evidence="3" id="KW-1185">Reference proteome</keyword>
<feature type="signal peptide" evidence="1">
    <location>
        <begin position="1"/>
        <end position="19"/>
    </location>
</feature>
<gene>
    <name evidence="2" type="ORF">GS398_03240</name>
</gene>
<evidence type="ECO:0008006" key="4">
    <source>
        <dbReference type="Google" id="ProtNLM"/>
    </source>
</evidence>
<keyword evidence="1" id="KW-0732">Signal</keyword>
<name>A0A7K1XTN0_9SPHI</name>
<sequence>MKQLCTLLLVLACSLFSKAQQPETLETTFSRVERLLNKTTKQRYMDYLGVTRIVLSFKVSESGVVLTEKKQDATGAAAKPMELKYTNIPWKDMEMHRVIGSNKVRKFTIWFKKNLNSSYGDNEPIAIGTMDLVVMQDDAPELEKLIDAIHGFYKSK</sequence>
<reference evidence="2 3" key="1">
    <citation type="submission" date="2019-11" db="EMBL/GenBank/DDBJ databases">
        <title>Pedobacter sp. HMF7056 Genome sequencing and assembly.</title>
        <authorList>
            <person name="Kang H."/>
            <person name="Kim H."/>
            <person name="Joh K."/>
        </authorList>
    </citation>
    <scope>NUCLEOTIDE SEQUENCE [LARGE SCALE GENOMIC DNA]</scope>
    <source>
        <strain evidence="2 3">HMF7056</strain>
    </source>
</reference>
<dbReference type="Proteomes" id="UP000451233">
    <property type="component" value="Unassembled WGS sequence"/>
</dbReference>
<evidence type="ECO:0000256" key="1">
    <source>
        <dbReference type="SAM" id="SignalP"/>
    </source>
</evidence>
<accession>A0A7K1XTN0</accession>